<dbReference type="AlphaFoldDB" id="A0A022QGR2"/>
<keyword evidence="1" id="KW-0677">Repeat</keyword>
<dbReference type="eggNOG" id="ENOG502S0HB">
    <property type="taxonomic scope" value="Eukaryota"/>
</dbReference>
<gene>
    <name evidence="4" type="ORF">MIMGU_mgv1a025310mg</name>
</gene>
<evidence type="ECO:0000313" key="5">
    <source>
        <dbReference type="Proteomes" id="UP000030748"/>
    </source>
</evidence>
<feature type="domain" description="DC1" evidence="3">
    <location>
        <begin position="84"/>
        <end position="132"/>
    </location>
</feature>
<evidence type="ECO:0000256" key="2">
    <source>
        <dbReference type="SAM" id="MobiDB-lite"/>
    </source>
</evidence>
<organism evidence="4 5">
    <name type="scientific">Erythranthe guttata</name>
    <name type="common">Yellow monkey flower</name>
    <name type="synonym">Mimulus guttatus</name>
    <dbReference type="NCBI Taxonomy" id="4155"/>
    <lineage>
        <taxon>Eukaryota</taxon>
        <taxon>Viridiplantae</taxon>
        <taxon>Streptophyta</taxon>
        <taxon>Embryophyta</taxon>
        <taxon>Tracheophyta</taxon>
        <taxon>Spermatophyta</taxon>
        <taxon>Magnoliopsida</taxon>
        <taxon>eudicotyledons</taxon>
        <taxon>Gunneridae</taxon>
        <taxon>Pentapetalae</taxon>
        <taxon>asterids</taxon>
        <taxon>lamiids</taxon>
        <taxon>Lamiales</taxon>
        <taxon>Phrymaceae</taxon>
        <taxon>Erythranthe</taxon>
    </lineage>
</organism>
<accession>A0A022QGR2</accession>
<protein>
    <recommendedName>
        <fullName evidence="3">DC1 domain-containing protein</fullName>
    </recommendedName>
</protein>
<evidence type="ECO:0000256" key="1">
    <source>
        <dbReference type="ARBA" id="ARBA00022737"/>
    </source>
</evidence>
<keyword evidence="5" id="KW-1185">Reference proteome</keyword>
<dbReference type="InterPro" id="IPR004146">
    <property type="entry name" value="DC1"/>
</dbReference>
<proteinExistence type="predicted"/>
<feature type="domain" description="DC1" evidence="3">
    <location>
        <begin position="143"/>
        <end position="178"/>
    </location>
</feature>
<feature type="domain" description="DC1" evidence="3">
    <location>
        <begin position="20"/>
        <end position="74"/>
    </location>
</feature>
<evidence type="ECO:0000259" key="3">
    <source>
        <dbReference type="Pfam" id="PF03107"/>
    </source>
</evidence>
<dbReference type="EMBL" id="KI631506">
    <property type="protein sequence ID" value="EYU27126.1"/>
    <property type="molecule type" value="Genomic_DNA"/>
</dbReference>
<dbReference type="Proteomes" id="UP000030748">
    <property type="component" value="Unassembled WGS sequence"/>
</dbReference>
<dbReference type="Pfam" id="PF03107">
    <property type="entry name" value="C1_2"/>
    <property type="match status" value="3"/>
</dbReference>
<feature type="region of interest" description="Disordered" evidence="2">
    <location>
        <begin position="187"/>
        <end position="206"/>
    </location>
</feature>
<dbReference type="InterPro" id="IPR046349">
    <property type="entry name" value="C1-like_sf"/>
</dbReference>
<evidence type="ECO:0000313" key="4">
    <source>
        <dbReference type="EMBL" id="EYU27126.1"/>
    </source>
</evidence>
<dbReference type="PANTHER" id="PTHR46288">
    <property type="entry name" value="PHORBOL-ESTER/DAG-TYPE DOMAIN-CONTAINING PROTEIN"/>
    <property type="match status" value="1"/>
</dbReference>
<reference evidence="4 5" key="1">
    <citation type="journal article" date="2013" name="Proc. Natl. Acad. Sci. U.S.A.">
        <title>Fine-scale variation in meiotic recombination in Mimulus inferred from population shotgun sequencing.</title>
        <authorList>
            <person name="Hellsten U."/>
            <person name="Wright K.M."/>
            <person name="Jenkins J."/>
            <person name="Shu S."/>
            <person name="Yuan Y."/>
            <person name="Wessler S.R."/>
            <person name="Schmutz J."/>
            <person name="Willis J.H."/>
            <person name="Rokhsar D.S."/>
        </authorList>
    </citation>
    <scope>NUCLEOTIDE SEQUENCE [LARGE SCALE GENOMIC DNA]</scope>
    <source>
        <strain evidence="5">cv. DUN x IM62</strain>
    </source>
</reference>
<dbReference type="SUPFAM" id="SSF57889">
    <property type="entry name" value="Cysteine-rich domain"/>
    <property type="match status" value="2"/>
</dbReference>
<dbReference type="PANTHER" id="PTHR46288:SF13">
    <property type="entry name" value="DC1 DOMAIN CONTAINING PROTEIN"/>
    <property type="match status" value="1"/>
</dbReference>
<sequence length="335" mass="36608">MGKITSEPQKETLTPSITHFSHLHPLTLITTDHQHQHYQDQTLISSSCAGCNLNVSGTNFYTCTVCSFFLHKKCFEMPMKITHPFHKEHTLTLLPKPAYSTGVFNCDACFEPGKGFSYSCKHCGIDLHILCASTPLSVTNATCHPHKLDLTSGSPYDTKNFSCDVCKKIGGDHWLYRCGPPQINNHSGGTSDRSIHVPQPQPQPASVQQSFVHHPNYYHPPYYHPNMSPHVVPFGYPIGGSVAAVEIYNQMLFQAFQQMAQGNQAMTHAILSGGLGVGDRGVQQLMQMMYGLNNYGGIPGGVGADIFQSWLGNNGIDFLGGGGLDFLGGLGFFLS</sequence>
<name>A0A022QGR2_ERYGU</name>